<dbReference type="PROSITE" id="PS52004">
    <property type="entry name" value="KS3_2"/>
    <property type="match status" value="1"/>
</dbReference>
<evidence type="ECO:0000313" key="6">
    <source>
        <dbReference type="Proteomes" id="UP000515154"/>
    </source>
</evidence>
<sequence>MARVMVCGATESPIDPITIAGFGRAKALAMRYNDSPQKASRPFDKARAGFVMSEGAGIVVLEDYEHAISRRAPIYAEILGYGLSADAYHVTSPNPDSSGGLKCMKSALAEGQIHPSQIGYVNCHATSTPAGDQIENGAVKKMFESHSKNLQISSFKGSIGHMLGAAGSAEFALSMVSCKRGIIPPSINIDNLDDDFDLNYVPNESQVWKWSHNERRYGIKNSFGFGGTNSSICFASIDQL</sequence>
<dbReference type="Pfam" id="PF02801">
    <property type="entry name" value="Ketoacyl-synt_C"/>
    <property type="match status" value="1"/>
</dbReference>
<evidence type="ECO:0000256" key="3">
    <source>
        <dbReference type="ARBA" id="ARBA00022679"/>
    </source>
</evidence>
<dbReference type="InterPro" id="IPR014031">
    <property type="entry name" value="Ketoacyl_synth_C"/>
</dbReference>
<dbReference type="KEGG" id="osn:115228148"/>
<keyword evidence="3 4" id="KW-0808">Transferase</keyword>
<dbReference type="AlphaFoldDB" id="A0A7E6EIN7"/>
<dbReference type="InterPro" id="IPR014030">
    <property type="entry name" value="Ketoacyl_synth_N"/>
</dbReference>
<dbReference type="Proteomes" id="UP000515154">
    <property type="component" value="Unplaced"/>
</dbReference>
<feature type="domain" description="Ketosynthase family 3 (KS3)" evidence="5">
    <location>
        <begin position="1"/>
        <end position="236"/>
    </location>
</feature>
<dbReference type="InterPro" id="IPR000794">
    <property type="entry name" value="Beta-ketoacyl_synthase"/>
</dbReference>
<name>A0A7E6EIN7_9MOLL</name>
<dbReference type="GO" id="GO:0005739">
    <property type="term" value="C:mitochondrion"/>
    <property type="evidence" value="ECO:0007669"/>
    <property type="project" value="TreeGrafter"/>
</dbReference>
<dbReference type="PANTHER" id="PTHR11712:SF336">
    <property type="entry name" value="3-OXOACYL-[ACYL-CARRIER-PROTEIN] SYNTHASE, MITOCHONDRIAL"/>
    <property type="match status" value="1"/>
</dbReference>
<dbReference type="InterPro" id="IPR016039">
    <property type="entry name" value="Thiolase-like"/>
</dbReference>
<dbReference type="GO" id="GO:0006633">
    <property type="term" value="P:fatty acid biosynthetic process"/>
    <property type="evidence" value="ECO:0007669"/>
    <property type="project" value="TreeGrafter"/>
</dbReference>
<accession>A0A7E6EIN7</accession>
<evidence type="ECO:0000259" key="5">
    <source>
        <dbReference type="PROSITE" id="PS52004"/>
    </source>
</evidence>
<reference evidence="7" key="1">
    <citation type="submission" date="2025-08" db="UniProtKB">
        <authorList>
            <consortium name="RefSeq"/>
        </authorList>
    </citation>
    <scope>IDENTIFICATION</scope>
</reference>
<organism evidence="6 7">
    <name type="scientific">Octopus sinensis</name>
    <name type="common">East Asian common octopus</name>
    <dbReference type="NCBI Taxonomy" id="2607531"/>
    <lineage>
        <taxon>Eukaryota</taxon>
        <taxon>Metazoa</taxon>
        <taxon>Spiralia</taxon>
        <taxon>Lophotrochozoa</taxon>
        <taxon>Mollusca</taxon>
        <taxon>Cephalopoda</taxon>
        <taxon>Coleoidea</taxon>
        <taxon>Octopodiformes</taxon>
        <taxon>Octopoda</taxon>
        <taxon>Incirrata</taxon>
        <taxon>Octopodidae</taxon>
        <taxon>Octopus</taxon>
    </lineage>
</organism>
<dbReference type="InterPro" id="IPR020841">
    <property type="entry name" value="PKS_Beta-ketoAc_synthase_dom"/>
</dbReference>
<dbReference type="Gene3D" id="3.40.47.10">
    <property type="match status" value="1"/>
</dbReference>
<dbReference type="SMART" id="SM00825">
    <property type="entry name" value="PKS_KS"/>
    <property type="match status" value="1"/>
</dbReference>
<dbReference type="GO" id="GO:0004315">
    <property type="term" value="F:3-oxoacyl-[acyl-carrier-protein] synthase activity"/>
    <property type="evidence" value="ECO:0007669"/>
    <property type="project" value="UniProtKB-EC"/>
</dbReference>
<gene>
    <name evidence="7" type="primary">LOC115228148</name>
</gene>
<evidence type="ECO:0000256" key="4">
    <source>
        <dbReference type="RuleBase" id="RU003694"/>
    </source>
</evidence>
<evidence type="ECO:0000256" key="2">
    <source>
        <dbReference type="ARBA" id="ARBA00013191"/>
    </source>
</evidence>
<proteinExistence type="inferred from homology"/>
<dbReference type="SUPFAM" id="SSF53901">
    <property type="entry name" value="Thiolase-like"/>
    <property type="match status" value="1"/>
</dbReference>
<dbReference type="CDD" id="cd00834">
    <property type="entry name" value="KAS_I_II"/>
    <property type="match status" value="1"/>
</dbReference>
<keyword evidence="6" id="KW-1185">Reference proteome</keyword>
<evidence type="ECO:0000256" key="1">
    <source>
        <dbReference type="ARBA" id="ARBA00008467"/>
    </source>
</evidence>
<protein>
    <recommendedName>
        <fullName evidence="2">beta-ketoacyl-[acyl-carrier-protein] synthase I</fullName>
        <ecNumber evidence="2">2.3.1.41</ecNumber>
    </recommendedName>
</protein>
<dbReference type="PANTHER" id="PTHR11712">
    <property type="entry name" value="POLYKETIDE SYNTHASE-RELATED"/>
    <property type="match status" value="1"/>
</dbReference>
<evidence type="ECO:0000313" key="7">
    <source>
        <dbReference type="RefSeq" id="XP_036354742.1"/>
    </source>
</evidence>
<dbReference type="Pfam" id="PF00109">
    <property type="entry name" value="ketoacyl-synt"/>
    <property type="match status" value="1"/>
</dbReference>
<dbReference type="RefSeq" id="XP_036354742.1">
    <property type="nucleotide sequence ID" value="XM_036498849.1"/>
</dbReference>
<comment type="similarity">
    <text evidence="1 4">Belongs to the thiolase-like superfamily. Beta-ketoacyl-ACP synthases family.</text>
</comment>
<dbReference type="EC" id="2.3.1.41" evidence="2"/>